<dbReference type="EMBL" id="LQOF01000192">
    <property type="protein sequence ID" value="KXT69519.1"/>
    <property type="molecule type" value="Genomic_DNA"/>
</dbReference>
<evidence type="ECO:0000313" key="1">
    <source>
        <dbReference type="EMBL" id="KXT69519.1"/>
    </source>
</evidence>
<evidence type="ECO:0000313" key="2">
    <source>
        <dbReference type="Proteomes" id="UP000070198"/>
    </source>
</evidence>
<dbReference type="Proteomes" id="UP000070198">
    <property type="component" value="Unassembled WGS sequence"/>
</dbReference>
<gene>
    <name evidence="1" type="ORF">SGADD02_00944</name>
</gene>
<name>A0A139N0G1_9STRE</name>
<comment type="caution">
    <text evidence="1">The sequence shown here is derived from an EMBL/GenBank/DDBJ whole genome shotgun (WGS) entry which is preliminary data.</text>
</comment>
<accession>A0A139N0G1</accession>
<protein>
    <submittedName>
        <fullName evidence="1">Uncharacterized protein</fullName>
    </submittedName>
</protein>
<reference evidence="1 2" key="1">
    <citation type="submission" date="2016-01" db="EMBL/GenBank/DDBJ databases">
        <title>Highly variable Streptococcus oralis are common among viridans streptococci isolated from primates.</title>
        <authorList>
            <person name="Denapaite D."/>
            <person name="Rieger M."/>
            <person name="Koendgen S."/>
            <person name="Brueckner R."/>
            <person name="Ochigava I."/>
            <person name="Kappeler P."/>
            <person name="Maetz-Rensing K."/>
            <person name="Leendertz F."/>
            <person name="Hakenbeck R."/>
        </authorList>
    </citation>
    <scope>NUCLEOTIDE SEQUENCE [LARGE SCALE GENOMIC DNA]</scope>
    <source>
        <strain evidence="1 2">DD02</strain>
    </source>
</reference>
<proteinExistence type="predicted"/>
<organism evidence="1 2">
    <name type="scientific">Streptococcus gallolyticus</name>
    <dbReference type="NCBI Taxonomy" id="315405"/>
    <lineage>
        <taxon>Bacteria</taxon>
        <taxon>Bacillati</taxon>
        <taxon>Bacillota</taxon>
        <taxon>Bacilli</taxon>
        <taxon>Lactobacillales</taxon>
        <taxon>Streptococcaceae</taxon>
        <taxon>Streptococcus</taxon>
    </lineage>
</organism>
<dbReference type="AlphaFoldDB" id="A0A139N0G1"/>
<sequence length="40" mass="4718">MAAVDFCLIILRNEIKKNKVKMEIGFPFLLYSLIFLDKEI</sequence>